<feature type="transmembrane region" description="Helical" evidence="1">
    <location>
        <begin position="6"/>
        <end position="25"/>
    </location>
</feature>
<dbReference type="KEGG" id="scs:Sta7437_2401"/>
<keyword evidence="1" id="KW-0472">Membrane</keyword>
<organism evidence="2 3">
    <name type="scientific">Stanieria cyanosphaera (strain ATCC 29371 / PCC 7437)</name>
    <dbReference type="NCBI Taxonomy" id="111780"/>
    <lineage>
        <taxon>Bacteria</taxon>
        <taxon>Bacillati</taxon>
        <taxon>Cyanobacteriota</taxon>
        <taxon>Cyanophyceae</taxon>
        <taxon>Pleurocapsales</taxon>
        <taxon>Dermocarpellaceae</taxon>
        <taxon>Stanieria</taxon>
    </lineage>
</organism>
<evidence type="ECO:0000313" key="3">
    <source>
        <dbReference type="Proteomes" id="UP000010473"/>
    </source>
</evidence>
<dbReference type="Proteomes" id="UP000010473">
    <property type="component" value="Chromosome"/>
</dbReference>
<dbReference type="AlphaFoldDB" id="K9XTL3"/>
<dbReference type="HOGENOM" id="CLU_3258124_0_0_3"/>
<keyword evidence="3" id="KW-1185">Reference proteome</keyword>
<evidence type="ECO:0000256" key="1">
    <source>
        <dbReference type="SAM" id="Phobius"/>
    </source>
</evidence>
<sequence length="42" mass="4862">MFERAAIFSALLILVGFILASLSYYHHLESRQQVQIVKEQPN</sequence>
<evidence type="ECO:0000313" key="2">
    <source>
        <dbReference type="EMBL" id="AFZ35940.1"/>
    </source>
</evidence>
<protein>
    <submittedName>
        <fullName evidence="2">Uncharacterized protein</fullName>
    </submittedName>
</protein>
<dbReference type="RefSeq" id="WP_015193608.1">
    <property type="nucleotide sequence ID" value="NC_019748.1"/>
</dbReference>
<accession>K9XTL3</accession>
<gene>
    <name evidence="2" type="ordered locus">Sta7437_2401</name>
</gene>
<dbReference type="EMBL" id="CP003653">
    <property type="protein sequence ID" value="AFZ35940.1"/>
    <property type="molecule type" value="Genomic_DNA"/>
</dbReference>
<reference evidence="3" key="1">
    <citation type="journal article" date="2013" name="Proc. Natl. Acad. Sci. U.S.A.">
        <title>Improving the coverage of the cyanobacterial phylum using diversity-driven genome sequencing.</title>
        <authorList>
            <person name="Shih P.M."/>
            <person name="Wu D."/>
            <person name="Latifi A."/>
            <person name="Axen S.D."/>
            <person name="Fewer D.P."/>
            <person name="Talla E."/>
            <person name="Calteau A."/>
            <person name="Cai F."/>
            <person name="Tandeau de Marsac N."/>
            <person name="Rippka R."/>
            <person name="Herdman M."/>
            <person name="Sivonen K."/>
            <person name="Coursin T."/>
            <person name="Laurent T."/>
            <person name="Goodwin L."/>
            <person name="Nolan M."/>
            <person name="Davenport K.W."/>
            <person name="Han C.S."/>
            <person name="Rubin E.M."/>
            <person name="Eisen J.A."/>
            <person name="Woyke T."/>
            <person name="Gugger M."/>
            <person name="Kerfeld C.A."/>
        </authorList>
    </citation>
    <scope>NUCLEOTIDE SEQUENCE [LARGE SCALE GENOMIC DNA]</scope>
    <source>
        <strain evidence="3">ATCC 29371 / PCC 7437</strain>
    </source>
</reference>
<name>K9XTL3_STAC7</name>
<keyword evidence="1" id="KW-0812">Transmembrane</keyword>
<keyword evidence="1" id="KW-1133">Transmembrane helix</keyword>
<proteinExistence type="predicted"/>